<reference evidence="1 2" key="1">
    <citation type="submission" date="2014-04" db="EMBL/GenBank/DDBJ databases">
        <authorList>
            <consortium name="DOE Joint Genome Institute"/>
            <person name="Kuo A."/>
            <person name="Kohler A."/>
            <person name="Costa M.D."/>
            <person name="Nagy L.G."/>
            <person name="Floudas D."/>
            <person name="Copeland A."/>
            <person name="Barry K.W."/>
            <person name="Cichocki N."/>
            <person name="Veneault-Fourrey C."/>
            <person name="LaButti K."/>
            <person name="Lindquist E.A."/>
            <person name="Lipzen A."/>
            <person name="Lundell T."/>
            <person name="Morin E."/>
            <person name="Murat C."/>
            <person name="Sun H."/>
            <person name="Tunlid A."/>
            <person name="Henrissat B."/>
            <person name="Grigoriev I.V."/>
            <person name="Hibbett D.S."/>
            <person name="Martin F."/>
            <person name="Nordberg H.P."/>
            <person name="Cantor M.N."/>
            <person name="Hua S.X."/>
        </authorList>
    </citation>
    <scope>NUCLEOTIDE SEQUENCE [LARGE SCALE GENOMIC DNA]</scope>
    <source>
        <strain evidence="1 2">Marx 270</strain>
    </source>
</reference>
<dbReference type="EMBL" id="KN832119">
    <property type="protein sequence ID" value="KIN94002.1"/>
    <property type="molecule type" value="Genomic_DNA"/>
</dbReference>
<keyword evidence="2" id="KW-1185">Reference proteome</keyword>
<sequence length="150" mass="17071">MRLVGREARSREVFIIPESEDLDALSLSRAHMPAVWRSLTRDNVQRTSTKNFFVRLIANDRYLPIEALMGLVVICRFLHSRAPPWMFTSLVGCFLYVVSASRMVDVANQAMTIRRCDNRPGFVLRFRFANGNGDCFGQGVADIFCNPPIK</sequence>
<name>A0A0C3IA90_PISTI</name>
<dbReference type="HOGENOM" id="CLU_1741326_0_0_1"/>
<accession>A0A0C3IA90</accession>
<dbReference type="Proteomes" id="UP000054217">
    <property type="component" value="Unassembled WGS sequence"/>
</dbReference>
<dbReference type="InParanoid" id="A0A0C3IA90"/>
<organism evidence="1 2">
    <name type="scientific">Pisolithus tinctorius Marx 270</name>
    <dbReference type="NCBI Taxonomy" id="870435"/>
    <lineage>
        <taxon>Eukaryota</taxon>
        <taxon>Fungi</taxon>
        <taxon>Dikarya</taxon>
        <taxon>Basidiomycota</taxon>
        <taxon>Agaricomycotina</taxon>
        <taxon>Agaricomycetes</taxon>
        <taxon>Agaricomycetidae</taxon>
        <taxon>Boletales</taxon>
        <taxon>Sclerodermatineae</taxon>
        <taxon>Pisolithaceae</taxon>
        <taxon>Pisolithus</taxon>
    </lineage>
</organism>
<protein>
    <submittedName>
        <fullName evidence="1">Uncharacterized protein</fullName>
    </submittedName>
</protein>
<evidence type="ECO:0000313" key="2">
    <source>
        <dbReference type="Proteomes" id="UP000054217"/>
    </source>
</evidence>
<proteinExistence type="predicted"/>
<reference evidence="2" key="2">
    <citation type="submission" date="2015-01" db="EMBL/GenBank/DDBJ databases">
        <title>Evolutionary Origins and Diversification of the Mycorrhizal Mutualists.</title>
        <authorList>
            <consortium name="DOE Joint Genome Institute"/>
            <consortium name="Mycorrhizal Genomics Consortium"/>
            <person name="Kohler A."/>
            <person name="Kuo A."/>
            <person name="Nagy L.G."/>
            <person name="Floudas D."/>
            <person name="Copeland A."/>
            <person name="Barry K.W."/>
            <person name="Cichocki N."/>
            <person name="Veneault-Fourrey C."/>
            <person name="LaButti K."/>
            <person name="Lindquist E.A."/>
            <person name="Lipzen A."/>
            <person name="Lundell T."/>
            <person name="Morin E."/>
            <person name="Murat C."/>
            <person name="Riley R."/>
            <person name="Ohm R."/>
            <person name="Sun H."/>
            <person name="Tunlid A."/>
            <person name="Henrissat B."/>
            <person name="Grigoriev I.V."/>
            <person name="Hibbett D.S."/>
            <person name="Martin F."/>
        </authorList>
    </citation>
    <scope>NUCLEOTIDE SEQUENCE [LARGE SCALE GENOMIC DNA]</scope>
    <source>
        <strain evidence="2">Marx 270</strain>
    </source>
</reference>
<dbReference type="AlphaFoldDB" id="A0A0C3IA90"/>
<gene>
    <name evidence="1" type="ORF">M404DRAFT_414863</name>
</gene>
<evidence type="ECO:0000313" key="1">
    <source>
        <dbReference type="EMBL" id="KIN94002.1"/>
    </source>
</evidence>